<dbReference type="STRING" id="80852.AWOD_I_0676"/>
<keyword evidence="7" id="KW-1185">Reference proteome</keyword>
<dbReference type="HOGENOM" id="CLU_064743_1_0_6"/>
<evidence type="ECO:0000256" key="1">
    <source>
        <dbReference type="ARBA" id="ARBA00004196"/>
    </source>
</evidence>
<feature type="domain" description="Periplasmic binding protein" evidence="5">
    <location>
        <begin position="77"/>
        <end position="335"/>
    </location>
</feature>
<comment type="similarity">
    <text evidence="2">Belongs to the bacterial solute-binding protein 2 family.</text>
</comment>
<dbReference type="Gene3D" id="3.40.50.2300">
    <property type="match status" value="2"/>
</dbReference>
<evidence type="ECO:0000259" key="5">
    <source>
        <dbReference type="Pfam" id="PF13407"/>
    </source>
</evidence>
<dbReference type="AlphaFoldDB" id="A0A090IR69"/>
<gene>
    <name evidence="6" type="primary">luxP</name>
    <name evidence="6" type="ORF">AWOD_I_0676</name>
</gene>
<accession>A0A090IR69</accession>
<dbReference type="GO" id="GO:0055085">
    <property type="term" value="P:transmembrane transport"/>
    <property type="evidence" value="ECO:0007669"/>
    <property type="project" value="UniProtKB-ARBA"/>
</dbReference>
<protein>
    <recommendedName>
        <fullName evidence="3">Autoinducer 2-binding periplasmic protein LuxP</fullName>
    </recommendedName>
</protein>
<comment type="subcellular location">
    <subcellularLocation>
        <location evidence="1">Cell envelope</location>
    </subcellularLocation>
</comment>
<dbReference type="OrthoDB" id="9784024at2"/>
<evidence type="ECO:0000256" key="4">
    <source>
        <dbReference type="ARBA" id="ARBA00022729"/>
    </source>
</evidence>
<organism evidence="6 7">
    <name type="scientific">Aliivibrio wodanis</name>
    <dbReference type="NCBI Taxonomy" id="80852"/>
    <lineage>
        <taxon>Bacteria</taxon>
        <taxon>Pseudomonadati</taxon>
        <taxon>Pseudomonadota</taxon>
        <taxon>Gammaproteobacteria</taxon>
        <taxon>Vibrionales</taxon>
        <taxon>Vibrionaceae</taxon>
        <taxon>Aliivibrio</taxon>
    </lineage>
</organism>
<dbReference type="PANTHER" id="PTHR46847">
    <property type="entry name" value="D-ALLOSE-BINDING PERIPLASMIC PROTEIN-RELATED"/>
    <property type="match status" value="1"/>
</dbReference>
<dbReference type="KEGG" id="awd:AWOD_I_0676"/>
<sequence>MYKVRVKFCSLFFIILTFLGYSKVAFSDPVLVGYWGYDEYLNKYPEENQLTNILQGIVKNDPVPLSLKQDKPVKISFIYPGEQASDYWTRNLIAFESRLKALNINYELTPVSTRLNIDFKEQSRSLYQAIENKADYLIFTLNTTRHRKFIEHVIQTPETQIILQNITTPVKAWQDNQPLLYVGFDHVIGTKLLSKYFQHRFPDGAKYGMLYYSYGYLSTARGDVFVQSLDNQKYTLTSSFYTEATEESARSATKSILQDNSNVDFIYASSTDIALGAIAALNEYPEVQPVINGWGGGSLELAAIESGQLDATVMRMNDDTGIAMAEAIKRDIEGKSVPTVFSGDFEMVTSETSAKDIQALKERAFRYSGMEIKND</sequence>
<keyword evidence="4" id="KW-0732">Signal</keyword>
<dbReference type="InterPro" id="IPR028082">
    <property type="entry name" value="Peripla_BP_I"/>
</dbReference>
<dbReference type="SMR" id="A0A090IR69"/>
<dbReference type="PATRIC" id="fig|80852.17.peg.687"/>
<dbReference type="Pfam" id="PF13407">
    <property type="entry name" value="Peripla_BP_4"/>
    <property type="match status" value="1"/>
</dbReference>
<evidence type="ECO:0000256" key="3">
    <source>
        <dbReference type="ARBA" id="ARBA00022181"/>
    </source>
</evidence>
<evidence type="ECO:0000313" key="6">
    <source>
        <dbReference type="EMBL" id="CED70770.1"/>
    </source>
</evidence>
<dbReference type="GeneID" id="28540235"/>
<proteinExistence type="inferred from homology"/>
<evidence type="ECO:0000313" key="7">
    <source>
        <dbReference type="Proteomes" id="UP000032427"/>
    </source>
</evidence>
<dbReference type="EMBL" id="LN554846">
    <property type="protein sequence ID" value="CED70770.1"/>
    <property type="molecule type" value="Genomic_DNA"/>
</dbReference>
<dbReference type="Proteomes" id="UP000032427">
    <property type="component" value="Chromosome 1"/>
</dbReference>
<evidence type="ECO:0000256" key="2">
    <source>
        <dbReference type="ARBA" id="ARBA00007639"/>
    </source>
</evidence>
<dbReference type="GO" id="GO:0030313">
    <property type="term" value="C:cell envelope"/>
    <property type="evidence" value="ECO:0007669"/>
    <property type="project" value="UniProtKB-SubCell"/>
</dbReference>
<dbReference type="GO" id="GO:0030246">
    <property type="term" value="F:carbohydrate binding"/>
    <property type="evidence" value="ECO:0007669"/>
    <property type="project" value="UniProtKB-ARBA"/>
</dbReference>
<dbReference type="SUPFAM" id="SSF53822">
    <property type="entry name" value="Periplasmic binding protein-like I"/>
    <property type="match status" value="1"/>
</dbReference>
<name>A0A090IR69_9GAMM</name>
<reference evidence="7" key="1">
    <citation type="submission" date="2014-09" db="EMBL/GenBank/DDBJ databases">
        <authorList>
            <person name="Hjerde E."/>
        </authorList>
    </citation>
    <scope>NUCLEOTIDE SEQUENCE [LARGE SCALE GENOMIC DNA]</scope>
    <source>
        <strain evidence="7">06/09/139</strain>
    </source>
</reference>
<dbReference type="InterPro" id="IPR025997">
    <property type="entry name" value="SBP_2_dom"/>
</dbReference>
<dbReference type="PANTHER" id="PTHR46847:SF1">
    <property type="entry name" value="D-ALLOSE-BINDING PERIPLASMIC PROTEIN-RELATED"/>
    <property type="match status" value="1"/>
</dbReference>